<name>A0AAN7LCK9_TRANT</name>
<keyword evidence="2" id="KW-1185">Reference proteome</keyword>
<evidence type="ECO:0000313" key="2">
    <source>
        <dbReference type="Proteomes" id="UP001346149"/>
    </source>
</evidence>
<dbReference type="Proteomes" id="UP001346149">
    <property type="component" value="Unassembled WGS sequence"/>
</dbReference>
<evidence type="ECO:0000313" key="1">
    <source>
        <dbReference type="EMBL" id="KAK4785353.1"/>
    </source>
</evidence>
<organism evidence="1 2">
    <name type="scientific">Trapa natans</name>
    <name type="common">Water chestnut</name>
    <dbReference type="NCBI Taxonomy" id="22666"/>
    <lineage>
        <taxon>Eukaryota</taxon>
        <taxon>Viridiplantae</taxon>
        <taxon>Streptophyta</taxon>
        <taxon>Embryophyta</taxon>
        <taxon>Tracheophyta</taxon>
        <taxon>Spermatophyta</taxon>
        <taxon>Magnoliopsida</taxon>
        <taxon>eudicotyledons</taxon>
        <taxon>Gunneridae</taxon>
        <taxon>Pentapetalae</taxon>
        <taxon>rosids</taxon>
        <taxon>malvids</taxon>
        <taxon>Myrtales</taxon>
        <taxon>Lythraceae</taxon>
        <taxon>Trapa</taxon>
    </lineage>
</organism>
<accession>A0AAN7LCK9</accession>
<dbReference type="EMBL" id="JAXQNO010000013">
    <property type="protein sequence ID" value="KAK4785353.1"/>
    <property type="molecule type" value="Genomic_DNA"/>
</dbReference>
<sequence>MVVSMMSSVSRCQGTAFSYPQGINGGMELKGNKDASGRKGTGLGWQYKQLPCWVWGALLVYNTSALVLWGSLPSMMAVAYLSRSECSEAETLAKLNRLSAITTTSKHVSQGK</sequence>
<protein>
    <submittedName>
        <fullName evidence="1">Uncharacterized protein</fullName>
    </submittedName>
</protein>
<proteinExistence type="predicted"/>
<gene>
    <name evidence="1" type="ORF">SAY86_002042</name>
</gene>
<comment type="caution">
    <text evidence="1">The sequence shown here is derived from an EMBL/GenBank/DDBJ whole genome shotgun (WGS) entry which is preliminary data.</text>
</comment>
<reference evidence="1 2" key="1">
    <citation type="journal article" date="2023" name="Hortic Res">
        <title>Pangenome of water caltrop reveals structural variations and asymmetric subgenome divergence after allopolyploidization.</title>
        <authorList>
            <person name="Zhang X."/>
            <person name="Chen Y."/>
            <person name="Wang L."/>
            <person name="Yuan Y."/>
            <person name="Fang M."/>
            <person name="Shi L."/>
            <person name="Lu R."/>
            <person name="Comes H.P."/>
            <person name="Ma Y."/>
            <person name="Chen Y."/>
            <person name="Huang G."/>
            <person name="Zhou Y."/>
            <person name="Zheng Z."/>
            <person name="Qiu Y."/>
        </authorList>
    </citation>
    <scope>NUCLEOTIDE SEQUENCE [LARGE SCALE GENOMIC DNA]</scope>
    <source>
        <strain evidence="1">F231</strain>
    </source>
</reference>
<dbReference type="AlphaFoldDB" id="A0AAN7LCK9"/>